<name>A0A9W7AF82_9STRA</name>
<organism evidence="1 2">
    <name type="scientific">Triparma laevis f. longispina</name>
    <dbReference type="NCBI Taxonomy" id="1714387"/>
    <lineage>
        <taxon>Eukaryota</taxon>
        <taxon>Sar</taxon>
        <taxon>Stramenopiles</taxon>
        <taxon>Ochrophyta</taxon>
        <taxon>Bolidophyceae</taxon>
        <taxon>Parmales</taxon>
        <taxon>Triparmaceae</taxon>
        <taxon>Triparma</taxon>
    </lineage>
</organism>
<reference evidence="2" key="1">
    <citation type="journal article" date="2023" name="Commun. Biol.">
        <title>Genome analysis of Parmales, the sister group of diatoms, reveals the evolutionary specialization of diatoms from phago-mixotrophs to photoautotrophs.</title>
        <authorList>
            <person name="Ban H."/>
            <person name="Sato S."/>
            <person name="Yoshikawa S."/>
            <person name="Yamada K."/>
            <person name="Nakamura Y."/>
            <person name="Ichinomiya M."/>
            <person name="Sato N."/>
            <person name="Blanc-Mathieu R."/>
            <person name="Endo H."/>
            <person name="Kuwata A."/>
            <person name="Ogata H."/>
        </authorList>
    </citation>
    <scope>NUCLEOTIDE SEQUENCE [LARGE SCALE GENOMIC DNA]</scope>
    <source>
        <strain evidence="2">NIES 3700</strain>
    </source>
</reference>
<dbReference type="EMBL" id="BRXW01000563">
    <property type="protein sequence ID" value="GMH66670.1"/>
    <property type="molecule type" value="Genomic_DNA"/>
</dbReference>
<dbReference type="Proteomes" id="UP001165122">
    <property type="component" value="Unassembled WGS sequence"/>
</dbReference>
<keyword evidence="2" id="KW-1185">Reference proteome</keyword>
<accession>A0A9W7AF82</accession>
<dbReference type="AlphaFoldDB" id="A0A9W7AF82"/>
<evidence type="ECO:0000313" key="2">
    <source>
        <dbReference type="Proteomes" id="UP001165122"/>
    </source>
</evidence>
<gene>
    <name evidence="1" type="ORF">TrLO_g8912</name>
</gene>
<evidence type="ECO:0000313" key="1">
    <source>
        <dbReference type="EMBL" id="GMH66670.1"/>
    </source>
</evidence>
<sequence length="341" mass="37626">MNLTRFKFISMSFFIVDSHPPQPPSSSPPATYANSLSMKLSPLTLLAAFAVSVNGIERSSISIEDLQNVVPPGVTVKSTERKLVERELPTDFSPADPKTFEDVAGQARNLQGYGSSGYGEYEYIICDDDREEIVSVVYEVELNELGRANILPLASWPSNLLGCLDTVFNQVNSNIILLQNGFFSMTSPVDFQCAATTQFPQQVTLEFFYSPGDPTYLVKMVRLPGMLFPEFTTWYDVTDSFASGNSDLSFEYRIFQIPSPICGDLIPNDGFYDCADGLNFQGGIIPEFDCTIKLDVVEGAGPGDDFVFVDHGVDHSSGYGPITPYYTPPYYPPSTSYYPST</sequence>
<protein>
    <submittedName>
        <fullName evidence="1">Uncharacterized protein</fullName>
    </submittedName>
</protein>
<proteinExistence type="predicted"/>
<comment type="caution">
    <text evidence="1">The sequence shown here is derived from an EMBL/GenBank/DDBJ whole genome shotgun (WGS) entry which is preliminary data.</text>
</comment>